<feature type="non-terminal residue" evidence="4">
    <location>
        <position position="204"/>
    </location>
</feature>
<dbReference type="SUPFAM" id="SSF49879">
    <property type="entry name" value="SMAD/FHA domain"/>
    <property type="match status" value="1"/>
</dbReference>
<protein>
    <recommendedName>
        <fullName evidence="3">FHA domain-containing protein</fullName>
    </recommendedName>
</protein>
<evidence type="ECO:0000313" key="4">
    <source>
        <dbReference type="EMBL" id="EGX54669.1"/>
    </source>
</evidence>
<dbReference type="EMBL" id="AGBF01000354">
    <property type="protein sequence ID" value="EGX54669.1"/>
    <property type="molecule type" value="Genomic_DNA"/>
</dbReference>
<dbReference type="CDD" id="cd00060">
    <property type="entry name" value="FHA"/>
    <property type="match status" value="1"/>
</dbReference>
<evidence type="ECO:0000313" key="5">
    <source>
        <dbReference type="Proteomes" id="UP000004217"/>
    </source>
</evidence>
<dbReference type="AlphaFoldDB" id="G2GP98"/>
<sequence>MQIRLTVVDPQAQGSPARGRTASCDVLVTAPAGTALAAVASALASAVSGSDGPVALYAGAERLDDRRSTLGEPPLTDGAVLSLGGPAAPEPHPELDDAPTRLHVVAGPDAGGVHLLHGGEIRVGRSAGADVPLDDPDVSRLHCAVTVAADGRVAVADLGSTNGSTLDGARLGARPVRFAPGALLRIGESALRLAPAGGPGARVR</sequence>
<feature type="domain" description="FHA" evidence="3">
    <location>
        <begin position="121"/>
        <end position="171"/>
    </location>
</feature>
<dbReference type="InterPro" id="IPR000253">
    <property type="entry name" value="FHA_dom"/>
</dbReference>
<keyword evidence="5" id="KW-1185">Reference proteome</keyword>
<dbReference type="OrthoDB" id="9807790at2"/>
<feature type="region of interest" description="Disordered" evidence="2">
    <location>
        <begin position="65"/>
        <end position="89"/>
    </location>
</feature>
<dbReference type="InterPro" id="IPR008984">
    <property type="entry name" value="SMAD_FHA_dom_sf"/>
</dbReference>
<proteinExistence type="predicted"/>
<evidence type="ECO:0000256" key="2">
    <source>
        <dbReference type="SAM" id="MobiDB-lite"/>
    </source>
</evidence>
<organism evidence="4 5">
    <name type="scientific">Streptomyces zinciresistens K42</name>
    <dbReference type="NCBI Taxonomy" id="700597"/>
    <lineage>
        <taxon>Bacteria</taxon>
        <taxon>Bacillati</taxon>
        <taxon>Actinomycetota</taxon>
        <taxon>Actinomycetes</taxon>
        <taxon>Kitasatosporales</taxon>
        <taxon>Streptomycetaceae</taxon>
        <taxon>Streptomyces</taxon>
    </lineage>
</organism>
<evidence type="ECO:0000256" key="1">
    <source>
        <dbReference type="ARBA" id="ARBA00022553"/>
    </source>
</evidence>
<gene>
    <name evidence="4" type="ORF">SZN_36779</name>
</gene>
<dbReference type="PANTHER" id="PTHR23308">
    <property type="entry name" value="NUCLEAR INHIBITOR OF PROTEIN PHOSPHATASE-1"/>
    <property type="match status" value="1"/>
</dbReference>
<reference evidence="4 5" key="1">
    <citation type="submission" date="2011-08" db="EMBL/GenBank/DDBJ databases">
        <authorList>
            <person name="Lin Y."/>
            <person name="Hao X."/>
            <person name="Johnstone L."/>
            <person name="Miller S.J."/>
            <person name="Wei G."/>
            <person name="Rensing C."/>
        </authorList>
    </citation>
    <scope>NUCLEOTIDE SEQUENCE [LARGE SCALE GENOMIC DNA]</scope>
    <source>
        <strain evidence="4 5">K42</strain>
    </source>
</reference>
<evidence type="ECO:0000259" key="3">
    <source>
        <dbReference type="PROSITE" id="PS50006"/>
    </source>
</evidence>
<dbReference type="InterPro" id="IPR050923">
    <property type="entry name" value="Cell_Proc_Reg/RNA_Proc"/>
</dbReference>
<keyword evidence="1" id="KW-0597">Phosphoprotein</keyword>
<dbReference type="Gene3D" id="2.60.200.20">
    <property type="match status" value="1"/>
</dbReference>
<comment type="caution">
    <text evidence="4">The sequence shown here is derived from an EMBL/GenBank/DDBJ whole genome shotgun (WGS) entry which is preliminary data.</text>
</comment>
<dbReference type="PROSITE" id="PS50006">
    <property type="entry name" value="FHA_DOMAIN"/>
    <property type="match status" value="1"/>
</dbReference>
<dbReference type="RefSeq" id="WP_007505432.1">
    <property type="nucleotide sequence ID" value="NZ_AGBF01000354.1"/>
</dbReference>
<accession>G2GP98</accession>
<dbReference type="Pfam" id="PF00498">
    <property type="entry name" value="FHA"/>
    <property type="match status" value="1"/>
</dbReference>
<dbReference type="Proteomes" id="UP000004217">
    <property type="component" value="Unassembled WGS sequence"/>
</dbReference>
<dbReference type="SMART" id="SM00240">
    <property type="entry name" value="FHA"/>
    <property type="match status" value="1"/>
</dbReference>
<name>G2GP98_9ACTN</name>